<sequence length="284" mass="31085">MQILDFQIKPLIYNALNEDIKWGDITTDAVLSEKNNPVMNCEVIAKRACTVCGLNIFSKVFEIVTKNDYAIDFYCSEGEKIDAMQKVLHLKAKAGDILYGERTALNFLQHLSGIATASSIASGELRGLKTKILDTRKTIPGLRLLQKYAVKIGGGENHRFDLSSGILIKDNHIKLAGGVKEAIGAVKKKYSGFNFKIEIETSCLAEVREAVTAGAEIIMLDNMKIDTMKKAVKIINNAALTEASGNMTVEKLRDIAVKTGVDYISMGSLTNSVMPADFSLNFVL</sequence>
<evidence type="ECO:0000259" key="11">
    <source>
        <dbReference type="Pfam" id="PF02749"/>
    </source>
</evidence>
<comment type="function">
    <text evidence="1">Involved in the catabolism of quinolinic acid (QA).</text>
</comment>
<dbReference type="InterPro" id="IPR036068">
    <property type="entry name" value="Nicotinate_pribotase-like_C"/>
</dbReference>
<organism evidence="12 13">
    <name type="scientific">Candidatus Acidulodesulfobacterium acidiphilum</name>
    <dbReference type="NCBI Taxonomy" id="2597224"/>
    <lineage>
        <taxon>Bacteria</taxon>
        <taxon>Deltaproteobacteria</taxon>
        <taxon>Candidatus Acidulodesulfobacterales</taxon>
        <taxon>Candidatus Acidulodesulfobacterium</taxon>
    </lineage>
</organism>
<evidence type="ECO:0000256" key="1">
    <source>
        <dbReference type="ARBA" id="ARBA00003237"/>
    </source>
</evidence>
<dbReference type="PIRSF" id="PIRSF006250">
    <property type="entry name" value="NadC_ModD"/>
    <property type="match status" value="1"/>
</dbReference>
<dbReference type="Gene3D" id="3.20.20.70">
    <property type="entry name" value="Aldolase class I"/>
    <property type="match status" value="1"/>
</dbReference>
<dbReference type="CDD" id="cd01572">
    <property type="entry name" value="QPRTase"/>
    <property type="match status" value="1"/>
</dbReference>
<evidence type="ECO:0000256" key="6">
    <source>
        <dbReference type="ARBA" id="ARBA00022676"/>
    </source>
</evidence>
<dbReference type="InterPro" id="IPR027277">
    <property type="entry name" value="NadC/ModD"/>
</dbReference>
<comment type="pathway">
    <text evidence="2">Cofactor biosynthesis; NAD(+) biosynthesis; nicotinate D-ribonucleotide from quinolinate: step 1/1.</text>
</comment>
<dbReference type="InterPro" id="IPR037128">
    <property type="entry name" value="Quinolinate_PRibosylTase_N_sf"/>
</dbReference>
<evidence type="ECO:0000256" key="4">
    <source>
        <dbReference type="ARBA" id="ARBA00011944"/>
    </source>
</evidence>
<dbReference type="Pfam" id="PF02749">
    <property type="entry name" value="QRPTase_N"/>
    <property type="match status" value="1"/>
</dbReference>
<dbReference type="SUPFAM" id="SSF51690">
    <property type="entry name" value="Nicotinate/Quinolinate PRTase C-terminal domain-like"/>
    <property type="match status" value="1"/>
</dbReference>
<keyword evidence="5" id="KW-0662">Pyridine nucleotide biosynthesis</keyword>
<proteinExistence type="inferred from homology"/>
<dbReference type="GO" id="GO:0005737">
    <property type="term" value="C:cytoplasm"/>
    <property type="evidence" value="ECO:0007669"/>
    <property type="project" value="TreeGrafter"/>
</dbReference>
<evidence type="ECO:0000256" key="9">
    <source>
        <dbReference type="PIRNR" id="PIRNR006250"/>
    </source>
</evidence>
<evidence type="ECO:0000259" key="10">
    <source>
        <dbReference type="Pfam" id="PF01729"/>
    </source>
</evidence>
<feature type="domain" description="Quinolinate phosphoribosyl transferase N-terminal" evidence="11">
    <location>
        <begin position="24"/>
        <end position="112"/>
    </location>
</feature>
<dbReference type="PANTHER" id="PTHR32179">
    <property type="entry name" value="NICOTINATE-NUCLEOTIDE PYROPHOSPHORYLASE [CARBOXYLATING]"/>
    <property type="match status" value="1"/>
</dbReference>
<dbReference type="EC" id="2.4.2.19" evidence="4"/>
<accession>A0A520X7Z5</accession>
<dbReference type="GO" id="GO:0034213">
    <property type="term" value="P:quinolinate catabolic process"/>
    <property type="evidence" value="ECO:0007669"/>
    <property type="project" value="TreeGrafter"/>
</dbReference>
<evidence type="ECO:0000313" key="13">
    <source>
        <dbReference type="Proteomes" id="UP000322454"/>
    </source>
</evidence>
<evidence type="ECO:0000256" key="5">
    <source>
        <dbReference type="ARBA" id="ARBA00022642"/>
    </source>
</evidence>
<evidence type="ECO:0000313" key="12">
    <source>
        <dbReference type="EMBL" id="RZV37324.1"/>
    </source>
</evidence>
<evidence type="ECO:0000256" key="8">
    <source>
        <dbReference type="ARBA" id="ARBA00033102"/>
    </source>
</evidence>
<name>A0A520X7Z5_9DELT</name>
<dbReference type="UniPathway" id="UPA00253">
    <property type="reaction ID" value="UER00331"/>
</dbReference>
<keyword evidence="7 9" id="KW-0808">Transferase</keyword>
<dbReference type="FunFam" id="3.20.20.70:FF:000030">
    <property type="entry name" value="Nicotinate-nucleotide pyrophosphorylase, carboxylating"/>
    <property type="match status" value="1"/>
</dbReference>
<evidence type="ECO:0000256" key="3">
    <source>
        <dbReference type="ARBA" id="ARBA00009400"/>
    </source>
</evidence>
<dbReference type="InterPro" id="IPR002638">
    <property type="entry name" value="Quinolinate_PRibosylTrfase_C"/>
</dbReference>
<keyword evidence="6 9" id="KW-0328">Glycosyltransferase</keyword>
<dbReference type="InterPro" id="IPR004393">
    <property type="entry name" value="NadC"/>
</dbReference>
<reference evidence="12 13" key="1">
    <citation type="submission" date="2019-01" db="EMBL/GenBank/DDBJ databases">
        <title>Insights into ecological role of a new deltaproteobacterial order Candidatus Sinidesulfobacterales (Sva0485) by metagenomics and metatranscriptomics.</title>
        <authorList>
            <person name="Tan S."/>
            <person name="Liu J."/>
            <person name="Fang Y."/>
            <person name="Hedlund B."/>
            <person name="Lian Z.-H."/>
            <person name="Huang L.-Y."/>
            <person name="Li J.-T."/>
            <person name="Huang L.-N."/>
            <person name="Li W.-J."/>
            <person name="Jiang H.-C."/>
            <person name="Dong H.-L."/>
            <person name="Shu W.-S."/>
        </authorList>
    </citation>
    <scope>NUCLEOTIDE SEQUENCE [LARGE SCALE GENOMIC DNA]</scope>
    <source>
        <strain evidence="12">AP4</strain>
    </source>
</reference>
<dbReference type="AlphaFoldDB" id="A0A520X7Z5"/>
<evidence type="ECO:0000256" key="7">
    <source>
        <dbReference type="ARBA" id="ARBA00022679"/>
    </source>
</evidence>
<dbReference type="InterPro" id="IPR022412">
    <property type="entry name" value="Quinolinate_PRibosylTrfase_N"/>
</dbReference>
<evidence type="ECO:0000256" key="2">
    <source>
        <dbReference type="ARBA" id="ARBA00004893"/>
    </source>
</evidence>
<dbReference type="NCBIfam" id="TIGR00078">
    <property type="entry name" value="nadC"/>
    <property type="match status" value="1"/>
</dbReference>
<dbReference type="InterPro" id="IPR013785">
    <property type="entry name" value="Aldolase_TIM"/>
</dbReference>
<comment type="caution">
    <text evidence="12">The sequence shown here is derived from an EMBL/GenBank/DDBJ whole genome shotgun (WGS) entry which is preliminary data.</text>
</comment>
<dbReference type="EMBL" id="SHMQ01000039">
    <property type="protein sequence ID" value="RZV37324.1"/>
    <property type="molecule type" value="Genomic_DNA"/>
</dbReference>
<dbReference type="Pfam" id="PF01729">
    <property type="entry name" value="QRPTase_C"/>
    <property type="match status" value="1"/>
</dbReference>
<dbReference type="Proteomes" id="UP000322454">
    <property type="component" value="Unassembled WGS sequence"/>
</dbReference>
<dbReference type="Gene3D" id="3.90.1170.20">
    <property type="entry name" value="Quinolinate phosphoribosyl transferase, N-terminal domain"/>
    <property type="match status" value="1"/>
</dbReference>
<dbReference type="GO" id="GO:0009435">
    <property type="term" value="P:NAD+ biosynthetic process"/>
    <property type="evidence" value="ECO:0007669"/>
    <property type="project" value="UniProtKB-UniPathway"/>
</dbReference>
<feature type="domain" description="Quinolinate phosphoribosyl transferase C-terminal" evidence="10">
    <location>
        <begin position="114"/>
        <end position="280"/>
    </location>
</feature>
<dbReference type="PANTHER" id="PTHR32179:SF3">
    <property type="entry name" value="NICOTINATE-NUCLEOTIDE PYROPHOSPHORYLASE [CARBOXYLATING]"/>
    <property type="match status" value="1"/>
</dbReference>
<comment type="similarity">
    <text evidence="3 9">Belongs to the NadC/ModD family.</text>
</comment>
<protein>
    <recommendedName>
        <fullName evidence="4">nicotinate-nucleotide diphosphorylase (carboxylating)</fullName>
        <ecNumber evidence="4">2.4.2.19</ecNumber>
    </recommendedName>
    <alternativeName>
        <fullName evidence="8">Quinolinate phosphoribosyltransferase [decarboxylating]</fullName>
    </alternativeName>
</protein>
<dbReference type="SUPFAM" id="SSF54675">
    <property type="entry name" value="Nicotinate/Quinolinate PRTase N-terminal domain-like"/>
    <property type="match status" value="1"/>
</dbReference>
<dbReference type="GO" id="GO:0004514">
    <property type="term" value="F:nicotinate-nucleotide diphosphorylase (carboxylating) activity"/>
    <property type="evidence" value="ECO:0007669"/>
    <property type="project" value="UniProtKB-EC"/>
</dbReference>
<gene>
    <name evidence="12" type="primary">nadC</name>
    <name evidence="12" type="ORF">EVJ48_09205</name>
</gene>